<evidence type="ECO:0000256" key="5">
    <source>
        <dbReference type="PIRSR" id="PIRSR606710-2"/>
    </source>
</evidence>
<dbReference type="Gene3D" id="2.115.10.20">
    <property type="entry name" value="Glycosyl hydrolase domain, family 43"/>
    <property type="match status" value="1"/>
</dbReference>
<dbReference type="InterPro" id="IPR006710">
    <property type="entry name" value="Glyco_hydro_43"/>
</dbReference>
<evidence type="ECO:0000259" key="7">
    <source>
        <dbReference type="Pfam" id="PF17851"/>
    </source>
</evidence>
<proteinExistence type="inferred from homology"/>
<dbReference type="EMBL" id="ACIO01000064">
    <property type="protein sequence ID" value="EFD00888.1"/>
    <property type="molecule type" value="Genomic_DNA"/>
</dbReference>
<accession>D3AB81</accession>
<evidence type="ECO:0000256" key="2">
    <source>
        <dbReference type="ARBA" id="ARBA00022801"/>
    </source>
</evidence>
<evidence type="ECO:0000313" key="8">
    <source>
        <dbReference type="EMBL" id="EFD00888.1"/>
    </source>
</evidence>
<dbReference type="Pfam" id="PF04616">
    <property type="entry name" value="Glyco_hydro_43"/>
    <property type="match status" value="1"/>
</dbReference>
<evidence type="ECO:0000256" key="1">
    <source>
        <dbReference type="ARBA" id="ARBA00009865"/>
    </source>
</evidence>
<evidence type="ECO:0000313" key="9">
    <source>
        <dbReference type="Proteomes" id="UP000004968"/>
    </source>
</evidence>
<evidence type="ECO:0000256" key="6">
    <source>
        <dbReference type="RuleBase" id="RU361187"/>
    </source>
</evidence>
<feature type="active site" description="Proton donor" evidence="4">
    <location>
        <position position="212"/>
    </location>
</feature>
<dbReference type="PANTHER" id="PTHR42812:SF12">
    <property type="entry name" value="BETA-XYLOSIDASE-RELATED"/>
    <property type="match status" value="1"/>
</dbReference>
<dbReference type="InterPro" id="IPR041542">
    <property type="entry name" value="GH43_C2"/>
</dbReference>
<reference evidence="8 9" key="1">
    <citation type="submission" date="2010-01" db="EMBL/GenBank/DDBJ databases">
        <authorList>
            <person name="Weinstock G."/>
            <person name="Sodergren E."/>
            <person name="Clifton S."/>
            <person name="Fulton L."/>
            <person name="Fulton B."/>
            <person name="Courtney L."/>
            <person name="Fronick C."/>
            <person name="Harrison M."/>
            <person name="Strong C."/>
            <person name="Farmer C."/>
            <person name="Delahaunty K."/>
            <person name="Markovic C."/>
            <person name="Hall O."/>
            <person name="Minx P."/>
            <person name="Tomlinson C."/>
            <person name="Mitreva M."/>
            <person name="Nelson J."/>
            <person name="Hou S."/>
            <person name="Wollam A."/>
            <person name="Pepin K.H."/>
            <person name="Johnson M."/>
            <person name="Bhonagiri V."/>
            <person name="Nash W.E."/>
            <person name="Warren W."/>
            <person name="Chinwalla A."/>
            <person name="Mardis E.R."/>
            <person name="Wilson R.K."/>
        </authorList>
    </citation>
    <scope>NUCLEOTIDE SEQUENCE [LARGE SCALE GENOMIC DNA]</scope>
    <source>
        <strain evidence="8 9">DSM 13479</strain>
    </source>
</reference>
<dbReference type="PANTHER" id="PTHR42812">
    <property type="entry name" value="BETA-XYLOSIDASE"/>
    <property type="match status" value="1"/>
</dbReference>
<feature type="domain" description="Beta-xylosidase C-terminal Concanavalin A-like" evidence="7">
    <location>
        <begin position="339"/>
        <end position="536"/>
    </location>
</feature>
<name>D3AB81_9FIRM</name>
<dbReference type="InterPro" id="IPR013320">
    <property type="entry name" value="ConA-like_dom_sf"/>
</dbReference>
<feature type="active site" description="Proton acceptor" evidence="4">
    <location>
        <position position="48"/>
    </location>
</feature>
<keyword evidence="2 6" id="KW-0378">Hydrolase</keyword>
<dbReference type="HOGENOM" id="CLU_016508_1_0_9"/>
<evidence type="ECO:0000256" key="3">
    <source>
        <dbReference type="ARBA" id="ARBA00023295"/>
    </source>
</evidence>
<sequence length="537" mass="60759">MACSNILFTACSCRSGPQGQAVNKNGRAETEDFMQTYKNPVLYADYSDPDVIRVGEDYYMVASSFTYLPGVPLLHSKDLVHWELINYCVKELPYEKYAVPSHGSGTWAPAIRYHNGTFFVFIPLVDEGILVARSSDPYGEFQLNMLCERKGWIDSCPFWDEDGKAYMIFAYAGSRAGIKHRLMLVEIDPDCRELIGEPVLIFDGEQIAPTTEGPKMYKKDGYYYVLMPSGGVENGWQSCLRSKSVYGPYEYKIVMRQGNSPVNGPHQGGWVTSTDGRDWFLHFQDVIELGRIIHLQPVCFVDGWPFMGQDTDGDGIGEPVAEWNMPAEDMPEYEIVRGDDFSSEKLGLQWQWQANPNPENYSLTAVPGHLRLYCRRNPDRDNLLWYAPNVLTQIPQQKEFSMIVKLELHGEKTGDFGGIGMVGHSYGYAGLYQGAEGPELRCYEGTVSEKMFLGEAEERCILKVPAEGSCLWLKLSVSGDKTYRFSWSADGTVFQKLEPVFTLCRATWTGAKLCLWSCSRENEESAGYCDYEYVLFE</sequence>
<dbReference type="Gene3D" id="2.60.120.200">
    <property type="match status" value="1"/>
</dbReference>
<organism evidence="8 9">
    <name type="scientific">Hungatella hathewayi DSM 13479</name>
    <dbReference type="NCBI Taxonomy" id="566550"/>
    <lineage>
        <taxon>Bacteria</taxon>
        <taxon>Bacillati</taxon>
        <taxon>Bacillota</taxon>
        <taxon>Clostridia</taxon>
        <taxon>Lachnospirales</taxon>
        <taxon>Lachnospiraceae</taxon>
        <taxon>Hungatella</taxon>
    </lineage>
</organism>
<comment type="caution">
    <text evidence="8">The sequence shown here is derived from an EMBL/GenBank/DDBJ whole genome shotgun (WGS) entry which is preliminary data.</text>
</comment>
<gene>
    <name evidence="8" type="ORF">CLOSTHATH_00852</name>
</gene>
<feature type="site" description="Important for catalytic activity, responsible for pKa modulation of the active site Glu and correct orientation of both the proton donor and substrate" evidence="5">
    <location>
        <position position="154"/>
    </location>
</feature>
<evidence type="ECO:0000256" key="4">
    <source>
        <dbReference type="PIRSR" id="PIRSR606710-1"/>
    </source>
</evidence>
<comment type="similarity">
    <text evidence="1 6">Belongs to the glycosyl hydrolase 43 family.</text>
</comment>
<dbReference type="GO" id="GO:0005975">
    <property type="term" value="P:carbohydrate metabolic process"/>
    <property type="evidence" value="ECO:0007669"/>
    <property type="project" value="InterPro"/>
</dbReference>
<dbReference type="Proteomes" id="UP000004968">
    <property type="component" value="Unassembled WGS sequence"/>
</dbReference>
<dbReference type="InterPro" id="IPR051795">
    <property type="entry name" value="Glycosyl_Hydrlase_43"/>
</dbReference>
<dbReference type="CDD" id="cd09001">
    <property type="entry name" value="GH43_FsAxh1-like"/>
    <property type="match status" value="1"/>
</dbReference>
<dbReference type="SUPFAM" id="SSF75005">
    <property type="entry name" value="Arabinanase/levansucrase/invertase"/>
    <property type="match status" value="1"/>
</dbReference>
<keyword evidence="3 6" id="KW-0326">Glycosidase</keyword>
<dbReference type="GO" id="GO:0004553">
    <property type="term" value="F:hydrolase activity, hydrolyzing O-glycosyl compounds"/>
    <property type="evidence" value="ECO:0007669"/>
    <property type="project" value="InterPro"/>
</dbReference>
<dbReference type="InterPro" id="IPR023296">
    <property type="entry name" value="Glyco_hydro_beta-prop_sf"/>
</dbReference>
<protein>
    <submittedName>
        <fullName evidence="8">Glycosyl hydrolase, family 43</fullName>
    </submittedName>
</protein>
<dbReference type="Pfam" id="PF17851">
    <property type="entry name" value="GH43_C2"/>
    <property type="match status" value="1"/>
</dbReference>
<dbReference type="SUPFAM" id="SSF49899">
    <property type="entry name" value="Concanavalin A-like lectins/glucanases"/>
    <property type="match status" value="1"/>
</dbReference>
<dbReference type="AlphaFoldDB" id="D3AB81"/>